<name>A0A9D1CS81_9FIRM</name>
<evidence type="ECO:0000313" key="2">
    <source>
        <dbReference type="EMBL" id="HIQ78321.1"/>
    </source>
</evidence>
<feature type="transmembrane region" description="Helical" evidence="1">
    <location>
        <begin position="39"/>
        <end position="60"/>
    </location>
</feature>
<accession>A0A9D1CS81</accession>
<dbReference type="EMBL" id="DVGA01000037">
    <property type="protein sequence ID" value="HIQ78321.1"/>
    <property type="molecule type" value="Genomic_DNA"/>
</dbReference>
<proteinExistence type="predicted"/>
<evidence type="ECO:0000256" key="1">
    <source>
        <dbReference type="SAM" id="Phobius"/>
    </source>
</evidence>
<dbReference type="AlphaFoldDB" id="A0A9D1CS81"/>
<dbReference type="Proteomes" id="UP000824262">
    <property type="component" value="Unassembled WGS sequence"/>
</dbReference>
<gene>
    <name evidence="2" type="ORF">IAB77_03585</name>
</gene>
<sequence length="68" mass="6983">MAKYIKRFIRPAAFAAAGAALGLAYYSLAGCTGSCPITSSPAITAAYLSVIGLLLSAATAKDKEKEKK</sequence>
<evidence type="ECO:0000313" key="3">
    <source>
        <dbReference type="Proteomes" id="UP000824262"/>
    </source>
</evidence>
<dbReference type="PROSITE" id="PS51257">
    <property type="entry name" value="PROKAR_LIPOPROTEIN"/>
    <property type="match status" value="1"/>
</dbReference>
<keyword evidence="1" id="KW-0472">Membrane</keyword>
<reference evidence="2" key="1">
    <citation type="submission" date="2020-10" db="EMBL/GenBank/DDBJ databases">
        <authorList>
            <person name="Gilroy R."/>
        </authorList>
    </citation>
    <scope>NUCLEOTIDE SEQUENCE</scope>
    <source>
        <strain evidence="2">ChiBcolR7-354</strain>
    </source>
</reference>
<keyword evidence="1" id="KW-1133">Transmembrane helix</keyword>
<reference evidence="2" key="2">
    <citation type="journal article" date="2021" name="PeerJ">
        <title>Extensive microbial diversity within the chicken gut microbiome revealed by metagenomics and culture.</title>
        <authorList>
            <person name="Gilroy R."/>
            <person name="Ravi A."/>
            <person name="Getino M."/>
            <person name="Pursley I."/>
            <person name="Horton D.L."/>
            <person name="Alikhan N.F."/>
            <person name="Baker D."/>
            <person name="Gharbi K."/>
            <person name="Hall N."/>
            <person name="Watson M."/>
            <person name="Adriaenssens E.M."/>
            <person name="Foster-Nyarko E."/>
            <person name="Jarju S."/>
            <person name="Secka A."/>
            <person name="Antonio M."/>
            <person name="Oren A."/>
            <person name="Chaudhuri R.R."/>
            <person name="La Ragione R."/>
            <person name="Hildebrand F."/>
            <person name="Pallen M.J."/>
        </authorList>
    </citation>
    <scope>NUCLEOTIDE SEQUENCE</scope>
    <source>
        <strain evidence="2">ChiBcolR7-354</strain>
    </source>
</reference>
<keyword evidence="1" id="KW-0812">Transmembrane</keyword>
<organism evidence="2 3">
    <name type="scientific">Candidatus Scatomorpha intestinavium</name>
    <dbReference type="NCBI Taxonomy" id="2840922"/>
    <lineage>
        <taxon>Bacteria</taxon>
        <taxon>Bacillati</taxon>
        <taxon>Bacillota</taxon>
        <taxon>Clostridia</taxon>
        <taxon>Eubacteriales</taxon>
        <taxon>Candidatus Scatomorpha</taxon>
    </lineage>
</organism>
<comment type="caution">
    <text evidence="2">The sequence shown here is derived from an EMBL/GenBank/DDBJ whole genome shotgun (WGS) entry which is preliminary data.</text>
</comment>
<protein>
    <submittedName>
        <fullName evidence="2">Uncharacterized protein</fullName>
    </submittedName>
</protein>